<evidence type="ECO:0000313" key="3">
    <source>
        <dbReference type="Proteomes" id="UP000559256"/>
    </source>
</evidence>
<feature type="compositionally biased region" description="Polar residues" evidence="1">
    <location>
        <begin position="861"/>
        <end position="873"/>
    </location>
</feature>
<feature type="region of interest" description="Disordered" evidence="1">
    <location>
        <begin position="237"/>
        <end position="373"/>
    </location>
</feature>
<evidence type="ECO:0000313" key="2">
    <source>
        <dbReference type="EMBL" id="KAF5370340.1"/>
    </source>
</evidence>
<sequence length="1092" mass="117168">MGLRLMPNRPANCLSYNSCPPAYHASNAHMSPALIKHYHPLALTLPVHTYLCEDLPPHIAFLPQKPKEDTDNVLQRRFEDWESGRKGLQMPKGLSFRIFKGPTVSSSTFPSLPVYAGSGPFAGTTAHFDIGYHSIPLNDSSRNRRTSLYPSGISTAPSIYAPPRDHLNTAQYTSGVSPPASSSNSSSGVRPVSNSRSNSNTSPNSSSNKNHRQFSIYASNVNQDTFIYEASDICSNSEYSSSHVSPSPVPYSPALSTDSTVTLRSPLSTSSLLQPPDRAPDRATTPAFQKGAPPPLGQAQDALRDILGNHTTPPSAPNTTFRTTSPGSNGLPRRSSPPQQAPRRRDSGIIPTFSLAENDVDTDTETESDRIAWRNAERNSSYSSVPAMAMGRRRTLSTLSNISSSNISSTIPVVPLTMSYFPPPEPLPNPPRPASFLSTDSTGIRTATAPSLSSLHQHQEVTPDPLPVPHAAYASASAGAAARSAGSSSSSSTIVIDRLGDQVDDTRFFDEVPLRSSPVEMLNEHRGSSSELPAIPDPTLTTIYSTGRGVDRYPSPSDNFNVSSGVPAAASSSSSDRSALNYSPSRHSASRTSPSAPSSSPSSRAAVAAVSVPAPPDASSLGTQGLPLHEGRSFVGSFVPSEDAYYSPAVPETATPAAAQPAYTRFSLMQVPVPPAINPPTAVEQVSTSTKLTSHHNHPPSQPSQHISQSNRDATASVEAAADVSHERRRSSRSRNSISGVSGSGHKSDRSTSNSPPLARSQVPAAGVQWPSSSVVGTENVQPGLNRAGTMRTQVEVAAASSTQQLPSSYSSSTQPAVTNPSPQNTSRRVRTTSISSVQVQETNKRDSRRSAYPPDAPSSIPVQTPASSNTRRTSPEIPIYSTPQYPPTNEYPKPEPRRRFTDESNPSLADATRRAATPFRSEFIPSLSTSRAHAQSQAQAQSTPSQGKPERSRSDGDQLPIANPSSAIRMTTTQTQAAQVTVVSIESQLPEPINPAQRTVRWNQRLVCPSPIHLGQRRKGWFNRRGDQLWTNGGLFKSPPPGEEYPVDLDDYPDFNEGWMNEEGTRIDLGHRLIPKPPLRSALKRTSQNFN</sequence>
<feature type="compositionally biased region" description="Low complexity" evidence="1">
    <location>
        <begin position="832"/>
        <end position="841"/>
    </location>
</feature>
<dbReference type="Proteomes" id="UP000559256">
    <property type="component" value="Unassembled WGS sequence"/>
</dbReference>
<comment type="caution">
    <text evidence="2">The sequence shown here is derived from an EMBL/GenBank/DDBJ whole genome shotgun (WGS) entry which is preliminary data.</text>
</comment>
<feature type="compositionally biased region" description="Low complexity" evidence="1">
    <location>
        <begin position="563"/>
        <end position="620"/>
    </location>
</feature>
<feature type="compositionally biased region" description="Polar residues" evidence="1">
    <location>
        <begin position="770"/>
        <end position="783"/>
    </location>
</feature>
<feature type="compositionally biased region" description="Basic and acidic residues" evidence="1">
    <location>
        <begin position="893"/>
        <end position="903"/>
    </location>
</feature>
<proteinExistence type="predicted"/>
<accession>A0A8H5LUB8</accession>
<feature type="region of interest" description="Disordered" evidence="1">
    <location>
        <begin position="523"/>
        <end position="625"/>
    </location>
</feature>
<organism evidence="2 3">
    <name type="scientific">Tetrapyrgos nigripes</name>
    <dbReference type="NCBI Taxonomy" id="182062"/>
    <lineage>
        <taxon>Eukaryota</taxon>
        <taxon>Fungi</taxon>
        <taxon>Dikarya</taxon>
        <taxon>Basidiomycota</taxon>
        <taxon>Agaricomycotina</taxon>
        <taxon>Agaricomycetes</taxon>
        <taxon>Agaricomycetidae</taxon>
        <taxon>Agaricales</taxon>
        <taxon>Marasmiineae</taxon>
        <taxon>Marasmiaceae</taxon>
        <taxon>Tetrapyrgos</taxon>
    </lineage>
</organism>
<dbReference type="OrthoDB" id="3255922at2759"/>
<feature type="compositionally biased region" description="Low complexity" evidence="1">
    <location>
        <begin position="259"/>
        <end position="276"/>
    </location>
</feature>
<feature type="compositionally biased region" description="Low complexity" evidence="1">
    <location>
        <begin position="173"/>
        <end position="208"/>
    </location>
</feature>
<protein>
    <submittedName>
        <fullName evidence="2">Uncharacterized protein</fullName>
    </submittedName>
</protein>
<feature type="region of interest" description="Disordered" evidence="1">
    <location>
        <begin position="679"/>
        <end position="785"/>
    </location>
</feature>
<reference evidence="2 3" key="1">
    <citation type="journal article" date="2020" name="ISME J.">
        <title>Uncovering the hidden diversity of litter-decomposition mechanisms in mushroom-forming fungi.</title>
        <authorList>
            <person name="Floudas D."/>
            <person name="Bentzer J."/>
            <person name="Ahren D."/>
            <person name="Johansson T."/>
            <person name="Persson P."/>
            <person name="Tunlid A."/>
        </authorList>
    </citation>
    <scope>NUCLEOTIDE SEQUENCE [LARGE SCALE GENOMIC DNA]</scope>
    <source>
        <strain evidence="2 3">CBS 291.85</strain>
    </source>
</reference>
<feature type="region of interest" description="Disordered" evidence="1">
    <location>
        <begin position="139"/>
        <end position="211"/>
    </location>
</feature>
<feature type="compositionally biased region" description="Low complexity" evidence="1">
    <location>
        <begin position="801"/>
        <end position="816"/>
    </location>
</feature>
<keyword evidence="3" id="KW-1185">Reference proteome</keyword>
<gene>
    <name evidence="2" type="ORF">D9758_007005</name>
</gene>
<name>A0A8H5LUB8_9AGAR</name>
<feature type="compositionally biased region" description="Low complexity" evidence="1">
    <location>
        <begin position="237"/>
        <end position="246"/>
    </location>
</feature>
<dbReference type="AlphaFoldDB" id="A0A8H5LUB8"/>
<feature type="compositionally biased region" description="Polar residues" evidence="1">
    <location>
        <begin position="309"/>
        <end position="328"/>
    </location>
</feature>
<feature type="compositionally biased region" description="Low complexity" evidence="1">
    <location>
        <begin position="734"/>
        <end position="745"/>
    </location>
</feature>
<evidence type="ECO:0000256" key="1">
    <source>
        <dbReference type="SAM" id="MobiDB-lite"/>
    </source>
</evidence>
<dbReference type="EMBL" id="JAACJM010000011">
    <property type="protein sequence ID" value="KAF5370340.1"/>
    <property type="molecule type" value="Genomic_DNA"/>
</dbReference>
<feature type="region of interest" description="Disordered" evidence="1">
    <location>
        <begin position="797"/>
        <end position="964"/>
    </location>
</feature>
<feature type="compositionally biased region" description="Polar residues" evidence="1">
    <location>
        <begin position="146"/>
        <end position="157"/>
    </location>
</feature>
<feature type="compositionally biased region" description="Low complexity" evidence="1">
    <location>
        <begin position="929"/>
        <end position="947"/>
    </location>
</feature>